<sequence length="73" mass="7922">MFQGLFDEIPPLGSPMDTGRSDSSTVVNAAPRRLTCLLDLSVRCVGIVVVNNEFSNDPETIDPTVTATFHQLD</sequence>
<evidence type="ECO:0000256" key="1">
    <source>
        <dbReference type="SAM" id="MobiDB-lite"/>
    </source>
</evidence>
<dbReference type="AlphaFoldDB" id="A0A7E4VJ61"/>
<accession>A0A7E4VJ61</accession>
<dbReference type="Proteomes" id="UP000492821">
    <property type="component" value="Unassembled WGS sequence"/>
</dbReference>
<organism evidence="2 3">
    <name type="scientific">Panagrellus redivivus</name>
    <name type="common">Microworm</name>
    <dbReference type="NCBI Taxonomy" id="6233"/>
    <lineage>
        <taxon>Eukaryota</taxon>
        <taxon>Metazoa</taxon>
        <taxon>Ecdysozoa</taxon>
        <taxon>Nematoda</taxon>
        <taxon>Chromadorea</taxon>
        <taxon>Rhabditida</taxon>
        <taxon>Tylenchina</taxon>
        <taxon>Panagrolaimomorpha</taxon>
        <taxon>Panagrolaimoidea</taxon>
        <taxon>Panagrolaimidae</taxon>
        <taxon>Panagrellus</taxon>
    </lineage>
</organism>
<protein>
    <submittedName>
        <fullName evidence="3">Uncharacterized protein</fullName>
    </submittedName>
</protein>
<evidence type="ECO:0000313" key="2">
    <source>
        <dbReference type="Proteomes" id="UP000492821"/>
    </source>
</evidence>
<reference evidence="2" key="1">
    <citation type="journal article" date="2013" name="Genetics">
        <title>The draft genome and transcriptome of Panagrellus redivivus are shaped by the harsh demands of a free-living lifestyle.</title>
        <authorList>
            <person name="Srinivasan J."/>
            <person name="Dillman A.R."/>
            <person name="Macchietto M.G."/>
            <person name="Heikkinen L."/>
            <person name="Lakso M."/>
            <person name="Fracchia K.M."/>
            <person name="Antoshechkin I."/>
            <person name="Mortazavi A."/>
            <person name="Wong G."/>
            <person name="Sternberg P.W."/>
        </authorList>
    </citation>
    <scope>NUCLEOTIDE SEQUENCE [LARGE SCALE GENOMIC DNA]</scope>
    <source>
        <strain evidence="2">MT8872</strain>
    </source>
</reference>
<feature type="region of interest" description="Disordered" evidence="1">
    <location>
        <begin position="1"/>
        <end position="24"/>
    </location>
</feature>
<keyword evidence="2" id="KW-1185">Reference proteome</keyword>
<dbReference type="WBParaSite" id="Pan_g2182.t1">
    <property type="protein sequence ID" value="Pan_g2182.t1"/>
    <property type="gene ID" value="Pan_g2182"/>
</dbReference>
<proteinExistence type="predicted"/>
<evidence type="ECO:0000313" key="3">
    <source>
        <dbReference type="WBParaSite" id="Pan_g2182.t1"/>
    </source>
</evidence>
<name>A0A7E4VJ61_PANRE</name>
<reference evidence="3" key="2">
    <citation type="submission" date="2020-10" db="UniProtKB">
        <authorList>
            <consortium name="WormBaseParasite"/>
        </authorList>
    </citation>
    <scope>IDENTIFICATION</scope>
</reference>